<proteinExistence type="predicted"/>
<dbReference type="Pfam" id="PF11751">
    <property type="entry name" value="PorP_SprF"/>
    <property type="match status" value="1"/>
</dbReference>
<dbReference type="InterPro" id="IPR019861">
    <property type="entry name" value="PorP/SprF_Bacteroidetes"/>
</dbReference>
<dbReference type="Proteomes" id="UP000823612">
    <property type="component" value="Unassembled WGS sequence"/>
</dbReference>
<accession>A0A9D9H296</accession>
<evidence type="ECO:0000313" key="2">
    <source>
        <dbReference type="Proteomes" id="UP000823612"/>
    </source>
</evidence>
<dbReference type="EMBL" id="JADIMZ010000034">
    <property type="protein sequence ID" value="MBO8432188.1"/>
    <property type="molecule type" value="Genomic_DNA"/>
</dbReference>
<reference evidence="1" key="2">
    <citation type="journal article" date="2021" name="PeerJ">
        <title>Extensive microbial diversity within the chicken gut microbiome revealed by metagenomics and culture.</title>
        <authorList>
            <person name="Gilroy R."/>
            <person name="Ravi A."/>
            <person name="Getino M."/>
            <person name="Pursley I."/>
            <person name="Horton D.L."/>
            <person name="Alikhan N.F."/>
            <person name="Baker D."/>
            <person name="Gharbi K."/>
            <person name="Hall N."/>
            <person name="Watson M."/>
            <person name="Adriaenssens E.M."/>
            <person name="Foster-Nyarko E."/>
            <person name="Jarju S."/>
            <person name="Secka A."/>
            <person name="Antonio M."/>
            <person name="Oren A."/>
            <person name="Chaudhuri R.R."/>
            <person name="La Ragione R."/>
            <person name="Hildebrand F."/>
            <person name="Pallen M.J."/>
        </authorList>
    </citation>
    <scope>NUCLEOTIDE SEQUENCE</scope>
    <source>
        <strain evidence="1">2889</strain>
    </source>
</reference>
<evidence type="ECO:0000313" key="1">
    <source>
        <dbReference type="EMBL" id="MBO8432188.1"/>
    </source>
</evidence>
<sequence length="343" mass="38013">MSANQTDKNQEHTEAPLHGKSRRFRYIRWGWMGLLLLLCLKPVSAQQEGNQITQFMYNTYSYNPGFAGMSNGICVSALHRQQWLGISKGLDESVNITAPNSTVIMAHMPIRAIKGGIGVEIASFNASLFRQTYVKLGYAYHLQTSFGIIGMGVRAQMQTLGMDGNFNPRDEGDPIITDIQESETGVYGDVSIGFYLQGNGGYFVGLAANNLIAHKGKKIAYQPSRTFALHGGYTFSFPSLPKIEFTPSTYLETDFATFNWSIAMTGTFNKRFWAGLSYRLQDAVSILGGVHIGKLQIGLSYDITASRFIRASKIGGAFEVLVRYCFGLEGDNVNTEYKNARYL</sequence>
<comment type="caution">
    <text evidence="1">The sequence shown here is derived from an EMBL/GenBank/DDBJ whole genome shotgun (WGS) entry which is preliminary data.</text>
</comment>
<gene>
    <name evidence="1" type="ORF">IAB08_02690</name>
</gene>
<protein>
    <submittedName>
        <fullName evidence="1">PorP/SprF family type IX secretion system membrane protein</fullName>
    </submittedName>
</protein>
<dbReference type="AlphaFoldDB" id="A0A9D9H296"/>
<dbReference type="NCBIfam" id="TIGR03519">
    <property type="entry name" value="T9SS_PorP_fam"/>
    <property type="match status" value="1"/>
</dbReference>
<reference evidence="1" key="1">
    <citation type="submission" date="2020-10" db="EMBL/GenBank/DDBJ databases">
        <authorList>
            <person name="Gilroy R."/>
        </authorList>
    </citation>
    <scope>NUCLEOTIDE SEQUENCE</scope>
    <source>
        <strain evidence="1">2889</strain>
    </source>
</reference>
<name>A0A9D9H296_9BACT</name>
<organism evidence="1 2">
    <name type="scientific">Candidatus Pullibacteroides excrementavium</name>
    <dbReference type="NCBI Taxonomy" id="2840905"/>
    <lineage>
        <taxon>Bacteria</taxon>
        <taxon>Pseudomonadati</taxon>
        <taxon>Bacteroidota</taxon>
        <taxon>Bacteroidia</taxon>
        <taxon>Bacteroidales</taxon>
        <taxon>Candidatus Pullibacteroides</taxon>
    </lineage>
</organism>